<dbReference type="Pfam" id="PF18912">
    <property type="entry name" value="DZR_2"/>
    <property type="match status" value="1"/>
</dbReference>
<dbReference type="AlphaFoldDB" id="A0A501XD44"/>
<sequence length="267" mass="28217">MAADSLILASARSATRALFDLLMPPACMACKAPVATPISFCGDCYAALKPISGARCLQCAVPLPLKWQTETHCLGCLSEPPRFDRTAAPFLYDGPTRQLVLAFKNGREAYAAPMAAAMLRAAPGWAGPETLVSAVPLHRWRLASRGYNQALVLARAIASATGAPLDPELLLRVKATRSTRGLTRPQRQRNVQGAFRLADGAKDRISGRDILLIDDVMTSGATASAAAGVLKRGGAARVSVLVHARVAATDMAPYVEGARSQDDHGQS</sequence>
<dbReference type="PANTHER" id="PTHR47505">
    <property type="entry name" value="DNA UTILIZATION PROTEIN YHGH"/>
    <property type="match status" value="1"/>
</dbReference>
<dbReference type="OrthoDB" id="9779910at2"/>
<dbReference type="Proteomes" id="UP000319897">
    <property type="component" value="Unassembled WGS sequence"/>
</dbReference>
<comment type="caution">
    <text evidence="2">The sequence shown here is derived from an EMBL/GenBank/DDBJ whole genome shotgun (WGS) entry which is preliminary data.</text>
</comment>
<dbReference type="Gene3D" id="3.40.50.2020">
    <property type="match status" value="1"/>
</dbReference>
<dbReference type="PANTHER" id="PTHR47505:SF1">
    <property type="entry name" value="DNA UTILIZATION PROTEIN YHGH"/>
    <property type="match status" value="1"/>
</dbReference>
<reference evidence="2 3" key="1">
    <citation type="submission" date="2019-06" db="EMBL/GenBank/DDBJ databases">
        <authorList>
            <person name="Lee I."/>
            <person name="Jang G.I."/>
            <person name="Hwang C.Y."/>
        </authorList>
    </citation>
    <scope>NUCLEOTIDE SEQUENCE [LARGE SCALE GENOMIC DNA]</scope>
    <source>
        <strain evidence="2 3">PAMC 28131</strain>
    </source>
</reference>
<dbReference type="InterPro" id="IPR051910">
    <property type="entry name" value="ComF/GntX_DNA_util-trans"/>
</dbReference>
<evidence type="ECO:0000313" key="2">
    <source>
        <dbReference type="EMBL" id="TPE58538.1"/>
    </source>
</evidence>
<proteinExistence type="predicted"/>
<dbReference type="EMBL" id="VFSU01000034">
    <property type="protein sequence ID" value="TPE58538.1"/>
    <property type="molecule type" value="Genomic_DNA"/>
</dbReference>
<protein>
    <submittedName>
        <fullName evidence="2">ComF family protein</fullName>
    </submittedName>
</protein>
<dbReference type="InterPro" id="IPR029057">
    <property type="entry name" value="PRTase-like"/>
</dbReference>
<feature type="domain" description="Double zinc ribbon" evidence="1">
    <location>
        <begin position="19"/>
        <end position="77"/>
    </location>
</feature>
<organism evidence="2 3">
    <name type="scientific">Sandaracinobacter neustonicus</name>
    <dbReference type="NCBI Taxonomy" id="1715348"/>
    <lineage>
        <taxon>Bacteria</taxon>
        <taxon>Pseudomonadati</taxon>
        <taxon>Pseudomonadota</taxon>
        <taxon>Alphaproteobacteria</taxon>
        <taxon>Sphingomonadales</taxon>
        <taxon>Sphingosinicellaceae</taxon>
        <taxon>Sandaracinobacter</taxon>
    </lineage>
</organism>
<evidence type="ECO:0000259" key="1">
    <source>
        <dbReference type="Pfam" id="PF18912"/>
    </source>
</evidence>
<dbReference type="InterPro" id="IPR044005">
    <property type="entry name" value="DZR_2"/>
</dbReference>
<gene>
    <name evidence="2" type="ORF">FJQ54_15850</name>
</gene>
<dbReference type="SUPFAM" id="SSF53271">
    <property type="entry name" value="PRTase-like"/>
    <property type="match status" value="1"/>
</dbReference>
<dbReference type="RefSeq" id="WP_140929390.1">
    <property type="nucleotide sequence ID" value="NZ_VFSU01000034.1"/>
</dbReference>
<name>A0A501XD44_9SPHN</name>
<evidence type="ECO:0000313" key="3">
    <source>
        <dbReference type="Proteomes" id="UP000319897"/>
    </source>
</evidence>
<keyword evidence="3" id="KW-1185">Reference proteome</keyword>
<accession>A0A501XD44</accession>